<evidence type="ECO:0000313" key="2">
    <source>
        <dbReference type="EMBL" id="HIX65965.1"/>
    </source>
</evidence>
<dbReference type="EMBL" id="DXES01000152">
    <property type="protein sequence ID" value="HIX65965.1"/>
    <property type="molecule type" value="Genomic_DNA"/>
</dbReference>
<dbReference type="SMART" id="SM01012">
    <property type="entry name" value="ANTAR"/>
    <property type="match status" value="1"/>
</dbReference>
<sequence length="189" mass="21332">MDSALIVSGGERGIEALSQILRQAGLERLATVPTAARARQLLMEGTFSLCLINAPLPDETGERLALDLAARGECEVVLCLRAQEFEQVSSRVEGAGVLTVSKPLHRTLFWNTLKVAVATHRRVQRFRAENARLSRMLEDMRVIDRAKWQLITHRGLSEEEAHRFLEKQSMDTRRSKREVAEEILRAYAP</sequence>
<gene>
    <name evidence="2" type="ORF">H9736_06920</name>
</gene>
<name>A0A9D2B7B9_9FIRM</name>
<dbReference type="InterPro" id="IPR005561">
    <property type="entry name" value="ANTAR"/>
</dbReference>
<evidence type="ECO:0000259" key="1">
    <source>
        <dbReference type="PROSITE" id="PS50921"/>
    </source>
</evidence>
<dbReference type="InterPro" id="IPR011006">
    <property type="entry name" value="CheY-like_superfamily"/>
</dbReference>
<dbReference type="SUPFAM" id="SSF52172">
    <property type="entry name" value="CheY-like"/>
    <property type="match status" value="1"/>
</dbReference>
<dbReference type="PROSITE" id="PS50921">
    <property type="entry name" value="ANTAR"/>
    <property type="match status" value="1"/>
</dbReference>
<dbReference type="PIRSF" id="PIRSF036382">
    <property type="entry name" value="RR_antiterm"/>
    <property type="match status" value="1"/>
</dbReference>
<dbReference type="InterPro" id="IPR008327">
    <property type="entry name" value="Sig_transdc_resp-reg_antiterm"/>
</dbReference>
<evidence type="ECO:0000313" key="3">
    <source>
        <dbReference type="Proteomes" id="UP000886800"/>
    </source>
</evidence>
<comment type="caution">
    <text evidence="2">The sequence shown here is derived from an EMBL/GenBank/DDBJ whole genome shotgun (WGS) entry which is preliminary data.</text>
</comment>
<proteinExistence type="predicted"/>
<organism evidence="2 3">
    <name type="scientific">Candidatus Anaerotruncus excrementipullorum</name>
    <dbReference type="NCBI Taxonomy" id="2838465"/>
    <lineage>
        <taxon>Bacteria</taxon>
        <taxon>Bacillati</taxon>
        <taxon>Bacillota</taxon>
        <taxon>Clostridia</taxon>
        <taxon>Eubacteriales</taxon>
        <taxon>Oscillospiraceae</taxon>
        <taxon>Anaerotruncus</taxon>
    </lineage>
</organism>
<dbReference type="Pfam" id="PF03861">
    <property type="entry name" value="ANTAR"/>
    <property type="match status" value="1"/>
</dbReference>
<dbReference type="Gene3D" id="3.40.50.2300">
    <property type="match status" value="1"/>
</dbReference>
<accession>A0A9D2B7B9</accession>
<reference evidence="2" key="2">
    <citation type="submission" date="2021-04" db="EMBL/GenBank/DDBJ databases">
        <authorList>
            <person name="Gilroy R."/>
        </authorList>
    </citation>
    <scope>NUCLEOTIDE SEQUENCE</scope>
    <source>
        <strain evidence="2">CHK188-5543</strain>
    </source>
</reference>
<protein>
    <submittedName>
        <fullName evidence="2">ANTAR domain-containing protein</fullName>
    </submittedName>
</protein>
<reference evidence="2" key="1">
    <citation type="journal article" date="2021" name="PeerJ">
        <title>Extensive microbial diversity within the chicken gut microbiome revealed by metagenomics and culture.</title>
        <authorList>
            <person name="Gilroy R."/>
            <person name="Ravi A."/>
            <person name="Getino M."/>
            <person name="Pursley I."/>
            <person name="Horton D.L."/>
            <person name="Alikhan N.F."/>
            <person name="Baker D."/>
            <person name="Gharbi K."/>
            <person name="Hall N."/>
            <person name="Watson M."/>
            <person name="Adriaenssens E.M."/>
            <person name="Foster-Nyarko E."/>
            <person name="Jarju S."/>
            <person name="Secka A."/>
            <person name="Antonio M."/>
            <person name="Oren A."/>
            <person name="Chaudhuri R.R."/>
            <person name="La Ragione R."/>
            <person name="Hildebrand F."/>
            <person name="Pallen M.J."/>
        </authorList>
    </citation>
    <scope>NUCLEOTIDE SEQUENCE</scope>
    <source>
        <strain evidence="2">CHK188-5543</strain>
    </source>
</reference>
<dbReference type="Gene3D" id="1.10.10.10">
    <property type="entry name" value="Winged helix-like DNA-binding domain superfamily/Winged helix DNA-binding domain"/>
    <property type="match status" value="1"/>
</dbReference>
<feature type="domain" description="ANTAR" evidence="1">
    <location>
        <begin position="123"/>
        <end position="184"/>
    </location>
</feature>
<dbReference type="Proteomes" id="UP000886800">
    <property type="component" value="Unassembled WGS sequence"/>
</dbReference>
<dbReference type="GO" id="GO:0003723">
    <property type="term" value="F:RNA binding"/>
    <property type="evidence" value="ECO:0007669"/>
    <property type="project" value="InterPro"/>
</dbReference>
<dbReference type="AlphaFoldDB" id="A0A9D2B7B9"/>
<dbReference type="InterPro" id="IPR036388">
    <property type="entry name" value="WH-like_DNA-bd_sf"/>
</dbReference>